<dbReference type="GO" id="GO:0004674">
    <property type="term" value="F:protein serine/threonine kinase activity"/>
    <property type="evidence" value="ECO:0007669"/>
    <property type="project" value="UniProtKB-KW"/>
</dbReference>
<comment type="caution">
    <text evidence="3">The sequence shown here is derived from an EMBL/GenBank/DDBJ whole genome shotgun (WGS) entry which is preliminary data.</text>
</comment>
<dbReference type="PANTHER" id="PTHR35526">
    <property type="entry name" value="ANTI-SIGMA-F FACTOR RSBW-RELATED"/>
    <property type="match status" value="1"/>
</dbReference>
<evidence type="ECO:0000313" key="3">
    <source>
        <dbReference type="EMBL" id="MBA8954292.1"/>
    </source>
</evidence>
<keyword evidence="1" id="KW-0723">Serine/threonine-protein kinase</keyword>
<organism evidence="3 4">
    <name type="scientific">Actinomadura namibiensis</name>
    <dbReference type="NCBI Taxonomy" id="182080"/>
    <lineage>
        <taxon>Bacteria</taxon>
        <taxon>Bacillati</taxon>
        <taxon>Actinomycetota</taxon>
        <taxon>Actinomycetes</taxon>
        <taxon>Streptosporangiales</taxon>
        <taxon>Thermomonosporaceae</taxon>
        <taxon>Actinomadura</taxon>
    </lineage>
</organism>
<dbReference type="InterPro" id="IPR003594">
    <property type="entry name" value="HATPase_dom"/>
</dbReference>
<dbReference type="InterPro" id="IPR036890">
    <property type="entry name" value="HATPase_C_sf"/>
</dbReference>
<keyword evidence="1" id="KW-0418">Kinase</keyword>
<proteinExistence type="predicted"/>
<protein>
    <submittedName>
        <fullName evidence="3">Anti-sigma regulatory factor (Ser/Thr protein kinase)</fullName>
    </submittedName>
</protein>
<dbReference type="EMBL" id="JACJIA010000008">
    <property type="protein sequence ID" value="MBA8954292.1"/>
    <property type="molecule type" value="Genomic_DNA"/>
</dbReference>
<dbReference type="InterPro" id="IPR050267">
    <property type="entry name" value="Anti-sigma-factor_SerPK"/>
</dbReference>
<dbReference type="SUPFAM" id="SSF55874">
    <property type="entry name" value="ATPase domain of HSP90 chaperone/DNA topoisomerase II/histidine kinase"/>
    <property type="match status" value="1"/>
</dbReference>
<keyword evidence="4" id="KW-1185">Reference proteome</keyword>
<dbReference type="AlphaFoldDB" id="A0A7W3LU53"/>
<feature type="domain" description="Histidine kinase/HSP90-like ATPase" evidence="2">
    <location>
        <begin position="18"/>
        <end position="124"/>
    </location>
</feature>
<keyword evidence="1" id="KW-0808">Transferase</keyword>
<accession>A0A7W3LU53</accession>
<evidence type="ECO:0000256" key="1">
    <source>
        <dbReference type="ARBA" id="ARBA00022527"/>
    </source>
</evidence>
<dbReference type="CDD" id="cd16936">
    <property type="entry name" value="HATPase_RsbW-like"/>
    <property type="match status" value="1"/>
</dbReference>
<dbReference type="PANTHER" id="PTHR35526:SF3">
    <property type="entry name" value="ANTI-SIGMA-F FACTOR RSBW"/>
    <property type="match status" value="1"/>
</dbReference>
<dbReference type="Gene3D" id="3.30.565.10">
    <property type="entry name" value="Histidine kinase-like ATPase, C-terminal domain"/>
    <property type="match status" value="1"/>
</dbReference>
<sequence>MTRVLGTITLPGVRPSVGSARRFLRDLLPEDHPLRDDLVAVGSETVSNAITHTASGREGGEVTVLLAAERGRYRLEVADDGAGGTRPHVKADSLAENGRGMRIVEALASRWGYREDGERTVVWVEFEREAAPSR</sequence>
<name>A0A7W3LU53_ACTNM</name>
<dbReference type="Proteomes" id="UP000572680">
    <property type="component" value="Unassembled WGS sequence"/>
</dbReference>
<dbReference type="RefSeq" id="WP_182846380.1">
    <property type="nucleotide sequence ID" value="NZ_BAAALP010000023.1"/>
</dbReference>
<evidence type="ECO:0000259" key="2">
    <source>
        <dbReference type="Pfam" id="PF13581"/>
    </source>
</evidence>
<evidence type="ECO:0000313" key="4">
    <source>
        <dbReference type="Proteomes" id="UP000572680"/>
    </source>
</evidence>
<dbReference type="Pfam" id="PF13581">
    <property type="entry name" value="HATPase_c_2"/>
    <property type="match status" value="1"/>
</dbReference>
<gene>
    <name evidence="3" type="ORF">HNR61_005946</name>
</gene>
<reference evidence="3 4" key="1">
    <citation type="submission" date="2020-08" db="EMBL/GenBank/DDBJ databases">
        <title>Genomic Encyclopedia of Type Strains, Phase IV (KMG-IV): sequencing the most valuable type-strain genomes for metagenomic binning, comparative biology and taxonomic classification.</title>
        <authorList>
            <person name="Goeker M."/>
        </authorList>
    </citation>
    <scope>NUCLEOTIDE SEQUENCE [LARGE SCALE GENOMIC DNA]</scope>
    <source>
        <strain evidence="3 4">DSM 44197</strain>
    </source>
</reference>